<evidence type="ECO:0000256" key="3">
    <source>
        <dbReference type="SAM" id="SignalP"/>
    </source>
</evidence>
<gene>
    <name evidence="4" type="ORF">SPSC_06160</name>
</gene>
<evidence type="ECO:0000256" key="1">
    <source>
        <dbReference type="SAM" id="Coils"/>
    </source>
</evidence>
<dbReference type="EMBL" id="LK056692">
    <property type="protein sequence ID" value="CDU25989.1"/>
    <property type="molecule type" value="Genomic_DNA"/>
</dbReference>
<feature type="compositionally biased region" description="Low complexity" evidence="2">
    <location>
        <begin position="87"/>
        <end position="98"/>
    </location>
</feature>
<feature type="coiled-coil region" evidence="1">
    <location>
        <begin position="122"/>
        <end position="164"/>
    </location>
</feature>
<organism evidence="4">
    <name type="scientific">Sporisorium scitamineum</name>
    <dbReference type="NCBI Taxonomy" id="49012"/>
    <lineage>
        <taxon>Eukaryota</taxon>
        <taxon>Fungi</taxon>
        <taxon>Dikarya</taxon>
        <taxon>Basidiomycota</taxon>
        <taxon>Ustilaginomycotina</taxon>
        <taxon>Ustilaginomycetes</taxon>
        <taxon>Ustilaginales</taxon>
        <taxon>Ustilaginaceae</taxon>
        <taxon>Sporisorium</taxon>
    </lineage>
</organism>
<reference evidence="4" key="1">
    <citation type="submission" date="2014-06" db="EMBL/GenBank/DDBJ databases">
        <authorList>
            <person name="Ju J."/>
            <person name="Zhang J."/>
        </authorList>
    </citation>
    <scope>NUCLEOTIDE SEQUENCE</scope>
    <source>
        <strain evidence="4">SscI8</strain>
    </source>
</reference>
<protein>
    <recommendedName>
        <fullName evidence="5">BZIP domain-containing protein</fullName>
    </recommendedName>
</protein>
<keyword evidence="3" id="KW-0732">Signal</keyword>
<feature type="region of interest" description="Disordered" evidence="2">
    <location>
        <begin position="60"/>
        <end position="107"/>
    </location>
</feature>
<name>A0A127ZIR4_9BASI</name>
<dbReference type="AlphaFoldDB" id="A0A127ZIR4"/>
<accession>A0A127ZIR4</accession>
<keyword evidence="1" id="KW-0175">Coiled coil</keyword>
<proteinExistence type="predicted"/>
<evidence type="ECO:0000313" key="4">
    <source>
        <dbReference type="EMBL" id="CDU25989.1"/>
    </source>
</evidence>
<evidence type="ECO:0008006" key="5">
    <source>
        <dbReference type="Google" id="ProtNLM"/>
    </source>
</evidence>
<dbReference type="OrthoDB" id="2557808at2759"/>
<sequence>MHEMMGSRYVAELSLLLTMPSLDSASDVDPMDEDADSMAKSIVQPTHGHNLPALFDLVDQGTIAGPSSGTDMQSTPRMPMPSGAAFSTLSTPSTSSSTGKHKRGAVDQKKDAIADAFYCSQANNMQLQLEQERTKHEEMRVQAMEKLTAAMMCMQDEQRQMLKEMLHFLASCDVSSSGSGSNTNTGNQ</sequence>
<evidence type="ECO:0000256" key="2">
    <source>
        <dbReference type="SAM" id="MobiDB-lite"/>
    </source>
</evidence>
<feature type="signal peptide" evidence="3">
    <location>
        <begin position="1"/>
        <end position="25"/>
    </location>
</feature>
<feature type="chain" id="PRO_5007281362" description="BZIP domain-containing protein" evidence="3">
    <location>
        <begin position="26"/>
        <end position="188"/>
    </location>
</feature>
<feature type="compositionally biased region" description="Polar residues" evidence="2">
    <location>
        <begin position="65"/>
        <end position="76"/>
    </location>
</feature>